<evidence type="ECO:0000313" key="2">
    <source>
        <dbReference type="EMBL" id="AXI78510.1"/>
    </source>
</evidence>
<keyword evidence="2" id="KW-0378">Hydrolase</keyword>
<dbReference type="PANTHER" id="PTHR43798">
    <property type="entry name" value="MONOACYLGLYCEROL LIPASE"/>
    <property type="match status" value="1"/>
</dbReference>
<keyword evidence="3" id="KW-1185">Reference proteome</keyword>
<evidence type="ECO:0000313" key="3">
    <source>
        <dbReference type="Proteomes" id="UP000249340"/>
    </source>
</evidence>
<feature type="domain" description="AB hydrolase-1" evidence="1">
    <location>
        <begin position="22"/>
        <end position="250"/>
    </location>
</feature>
<dbReference type="Gene3D" id="3.40.50.1820">
    <property type="entry name" value="alpha/beta hydrolase"/>
    <property type="match status" value="1"/>
</dbReference>
<proteinExistence type="predicted"/>
<dbReference type="Proteomes" id="UP000249340">
    <property type="component" value="Chromosome"/>
</dbReference>
<dbReference type="OrthoDB" id="3396704at2"/>
<dbReference type="AlphaFoldDB" id="A0A345SXQ5"/>
<dbReference type="GO" id="GO:0016020">
    <property type="term" value="C:membrane"/>
    <property type="evidence" value="ECO:0007669"/>
    <property type="project" value="TreeGrafter"/>
</dbReference>
<organism evidence="2 3">
    <name type="scientific">Peterkaempfera bronchialis</name>
    <dbReference type="NCBI Taxonomy" id="2126346"/>
    <lineage>
        <taxon>Bacteria</taxon>
        <taxon>Bacillati</taxon>
        <taxon>Actinomycetota</taxon>
        <taxon>Actinomycetes</taxon>
        <taxon>Kitasatosporales</taxon>
        <taxon>Streptomycetaceae</taxon>
        <taxon>Peterkaempfera</taxon>
    </lineage>
</organism>
<dbReference type="InterPro" id="IPR000073">
    <property type="entry name" value="AB_hydrolase_1"/>
</dbReference>
<accession>A0A345SXQ5</accession>
<dbReference type="PRINTS" id="PR00111">
    <property type="entry name" value="ABHYDROLASE"/>
</dbReference>
<dbReference type="EMBL" id="CP031264">
    <property type="protein sequence ID" value="AXI78510.1"/>
    <property type="molecule type" value="Genomic_DNA"/>
</dbReference>
<evidence type="ECO:0000259" key="1">
    <source>
        <dbReference type="Pfam" id="PF12697"/>
    </source>
</evidence>
<dbReference type="Pfam" id="PF12697">
    <property type="entry name" value="Abhydrolase_6"/>
    <property type="match status" value="1"/>
</dbReference>
<dbReference type="GO" id="GO:0046464">
    <property type="term" value="P:acylglycerol catabolic process"/>
    <property type="evidence" value="ECO:0007669"/>
    <property type="project" value="TreeGrafter"/>
</dbReference>
<dbReference type="RefSeq" id="WP_111488732.1">
    <property type="nucleotide sequence ID" value="NZ_CP031264.1"/>
</dbReference>
<name>A0A345SXQ5_9ACTN</name>
<dbReference type="PANTHER" id="PTHR43798:SF5">
    <property type="entry name" value="MONOACYLGLYCEROL LIPASE ABHD6"/>
    <property type="match status" value="1"/>
</dbReference>
<dbReference type="GO" id="GO:0047372">
    <property type="term" value="F:monoacylglycerol lipase activity"/>
    <property type="evidence" value="ECO:0007669"/>
    <property type="project" value="TreeGrafter"/>
</dbReference>
<dbReference type="InterPro" id="IPR050266">
    <property type="entry name" value="AB_hydrolase_sf"/>
</dbReference>
<reference evidence="3" key="1">
    <citation type="submission" date="2018-07" db="EMBL/GenBank/DDBJ databases">
        <title>Streptacidiphilus bronchialis DSM 106435 chromosome.</title>
        <authorList>
            <person name="Batra D."/>
            <person name="Gulvik C.A."/>
        </authorList>
    </citation>
    <scope>NUCLEOTIDE SEQUENCE [LARGE SCALE GENOMIC DNA]</scope>
    <source>
        <strain evidence="3">DSM 106435</strain>
    </source>
</reference>
<dbReference type="SUPFAM" id="SSF53474">
    <property type="entry name" value="alpha/beta-Hydrolases"/>
    <property type="match status" value="1"/>
</dbReference>
<dbReference type="InterPro" id="IPR029058">
    <property type="entry name" value="AB_hydrolase_fold"/>
</dbReference>
<protein>
    <submittedName>
        <fullName evidence="2">Alpha/beta hydrolase</fullName>
    </submittedName>
</protein>
<dbReference type="KEGG" id="stri:C7M71_014805"/>
<sequence>MPTVSAGNARVHYREDGSGPGLVFVHGTGFGSEGTWGHLVEHFTDRRTVILPDFAGCGETQDDGGELTAELLAEQIAGVIEEAGNGPVDLVGFSLGSVVAATVAATRPDLVRRLVLTAGWSHPHDEYLRNHMTTWRGTKGDADAFGRFGTLTAFSRTFLNTLGSEQVEGIIKGNQPTEGALRHIDLNLRVDIRELLPKIQAPTLVIGCTQDATIPVELVRELHAGIEGSSYAELDSGHVVVFEKPAEFVQLVQEFIHQD</sequence>
<gene>
    <name evidence="2" type="ORF">C7M71_014805</name>
</gene>